<evidence type="ECO:0000256" key="11">
    <source>
        <dbReference type="RuleBase" id="RU367085"/>
    </source>
</evidence>
<accession>G7YAE2</accession>
<name>G7YAE2_CLOSI</name>
<dbReference type="PANTHER" id="PTHR12439:SF11">
    <property type="entry name" value="URIDYLATE-SPECIFIC ENDORIBONUCLEASE"/>
    <property type="match status" value="1"/>
</dbReference>
<evidence type="ECO:0000313" key="14">
    <source>
        <dbReference type="Proteomes" id="UP000008909"/>
    </source>
</evidence>
<evidence type="ECO:0000256" key="9">
    <source>
        <dbReference type="ARBA" id="ARBA00023211"/>
    </source>
</evidence>
<comment type="similarity">
    <text evidence="2 11">Belongs to the ENDOU family.</text>
</comment>
<dbReference type="PROSITE" id="PS51959">
    <property type="entry name" value="ENDOU"/>
    <property type="match status" value="1"/>
</dbReference>
<proteinExistence type="inferred from homology"/>
<dbReference type="Proteomes" id="UP000008909">
    <property type="component" value="Unassembled WGS sequence"/>
</dbReference>
<keyword evidence="11" id="KW-0732">Signal</keyword>
<dbReference type="Pfam" id="PF09412">
    <property type="entry name" value="XendoU"/>
    <property type="match status" value="1"/>
</dbReference>
<organism evidence="13 14">
    <name type="scientific">Clonorchis sinensis</name>
    <name type="common">Chinese liver fluke</name>
    <dbReference type="NCBI Taxonomy" id="79923"/>
    <lineage>
        <taxon>Eukaryota</taxon>
        <taxon>Metazoa</taxon>
        <taxon>Spiralia</taxon>
        <taxon>Lophotrochozoa</taxon>
        <taxon>Platyhelminthes</taxon>
        <taxon>Trematoda</taxon>
        <taxon>Digenea</taxon>
        <taxon>Opisthorchiida</taxon>
        <taxon>Opisthorchiata</taxon>
        <taxon>Opisthorchiidae</taxon>
        <taxon>Clonorchis</taxon>
    </lineage>
</organism>
<dbReference type="EC" id="4.6.1.-" evidence="11"/>
<gene>
    <name evidence="13" type="ORF">CLF_103788</name>
</gene>
<protein>
    <recommendedName>
        <fullName evidence="11">Uridylate-specific endoribonuclease</fullName>
        <ecNumber evidence="11">4.6.1.-</ecNumber>
    </recommendedName>
</protein>
<feature type="signal peptide" evidence="11">
    <location>
        <begin position="1"/>
        <end position="18"/>
    </location>
</feature>
<dbReference type="GO" id="GO:0046872">
    <property type="term" value="F:metal ion binding"/>
    <property type="evidence" value="ECO:0007669"/>
    <property type="project" value="UniProtKB-UniRule"/>
</dbReference>
<sequence>MLISVVSLWLLSVSVSSSGVFEKFSYVHQFAKPVFSTKEKEKIEELENFLSDLWKLDENRMNVGENFLSDLWKLDENRMNVGENIEVKVPKSVNLLSYFKPAKDELFQAVSKDMLKYPTYEAFIHLLDNYNPDTEHTEYTTYDRMQEIWTFLHAISETEVIKHTHKFLVKMNLAPKSMEDFLGFLYEMWFTFKRPGSLKVSMKGGEQFAPFEHIFVGELHGDTFHGYHNWIQLYRQEESHKIRVTKFTRKACSDKPHFLSVYFESTITKAKMNGAYVLLGTSPEFELAAYTTVFLMGLPGKLTVNGCSIYLVCTRQLFDKWRPGTCYPKDTFL</sequence>
<dbReference type="InterPro" id="IPR018998">
    <property type="entry name" value="EndoU_C"/>
</dbReference>
<evidence type="ECO:0000259" key="12">
    <source>
        <dbReference type="PROSITE" id="PS51959"/>
    </source>
</evidence>
<dbReference type="InterPro" id="IPR039787">
    <property type="entry name" value="ENDOU"/>
</dbReference>
<dbReference type="GO" id="GO:0016787">
    <property type="term" value="F:hydrolase activity"/>
    <property type="evidence" value="ECO:0007669"/>
    <property type="project" value="UniProtKB-KW"/>
</dbReference>
<evidence type="ECO:0000256" key="4">
    <source>
        <dbReference type="ARBA" id="ARBA00022722"/>
    </source>
</evidence>
<comment type="catalytic activity">
    <reaction evidence="11">
        <text>ribonucleotidyl-uridine-RNA = a 5'-end dephospho-uridine-RNA + a 3'-end 2',3'-cyclophospho-ribonucleotide-RNA</text>
        <dbReference type="Rhea" id="RHEA:67792"/>
        <dbReference type="Rhea" id="RHEA-COMP:10464"/>
        <dbReference type="Rhea" id="RHEA-COMP:17354"/>
        <dbReference type="Rhea" id="RHEA-COMP:17356"/>
        <dbReference type="ChEBI" id="CHEBI:83064"/>
        <dbReference type="ChEBI" id="CHEBI:173117"/>
        <dbReference type="ChEBI" id="CHEBI:173224"/>
    </reaction>
</comment>
<dbReference type="AlphaFoldDB" id="G7YAE2"/>
<evidence type="ECO:0000256" key="6">
    <source>
        <dbReference type="ARBA" id="ARBA00022759"/>
    </source>
</evidence>
<evidence type="ECO:0000256" key="10">
    <source>
        <dbReference type="ARBA" id="ARBA00023239"/>
    </source>
</evidence>
<evidence type="ECO:0000256" key="7">
    <source>
        <dbReference type="ARBA" id="ARBA00022801"/>
    </source>
</evidence>
<evidence type="ECO:0000256" key="8">
    <source>
        <dbReference type="ARBA" id="ARBA00022884"/>
    </source>
</evidence>
<comment type="subunit">
    <text evidence="3 11">Monomer.</text>
</comment>
<keyword evidence="6 11" id="KW-0255">Endonuclease</keyword>
<evidence type="ECO:0000256" key="1">
    <source>
        <dbReference type="ARBA" id="ARBA00001936"/>
    </source>
</evidence>
<comment type="cofactor">
    <cofactor evidence="1 11">
        <name>Mn(2+)</name>
        <dbReference type="ChEBI" id="CHEBI:29035"/>
    </cofactor>
</comment>
<dbReference type="SUPFAM" id="SSF142877">
    <property type="entry name" value="EndoU-like"/>
    <property type="match status" value="1"/>
</dbReference>
<keyword evidence="14" id="KW-1185">Reference proteome</keyword>
<keyword evidence="10" id="KW-0456">Lyase</keyword>
<dbReference type="CDD" id="cd21159">
    <property type="entry name" value="XendoU"/>
    <property type="match status" value="1"/>
</dbReference>
<reference key="2">
    <citation type="submission" date="2011-10" db="EMBL/GenBank/DDBJ databases">
        <title>The genome and transcriptome sequence of Clonorchis sinensis provide insights into the carcinogenic liver fluke.</title>
        <authorList>
            <person name="Wang X."/>
            <person name="Huang Y."/>
            <person name="Chen W."/>
            <person name="Liu H."/>
            <person name="Guo L."/>
            <person name="Chen Y."/>
            <person name="Luo F."/>
            <person name="Zhou W."/>
            <person name="Sun J."/>
            <person name="Mao Q."/>
            <person name="Liang P."/>
            <person name="Zhou C."/>
            <person name="Tian Y."/>
            <person name="Men J."/>
            <person name="Lv X."/>
            <person name="Huang L."/>
            <person name="Zhou J."/>
            <person name="Hu Y."/>
            <person name="Li R."/>
            <person name="Zhang F."/>
            <person name="Lei H."/>
            <person name="Li X."/>
            <person name="Hu X."/>
            <person name="Liang C."/>
            <person name="Xu J."/>
            <person name="Wu Z."/>
            <person name="Yu X."/>
        </authorList>
    </citation>
    <scope>NUCLEOTIDE SEQUENCE</scope>
    <source>
        <strain>Henan</strain>
    </source>
</reference>
<feature type="chain" id="PRO_5026375167" description="Uridylate-specific endoribonuclease" evidence="11">
    <location>
        <begin position="19"/>
        <end position="333"/>
    </location>
</feature>
<keyword evidence="9 11" id="KW-0464">Manganese</keyword>
<dbReference type="GO" id="GO:0003723">
    <property type="term" value="F:RNA binding"/>
    <property type="evidence" value="ECO:0007669"/>
    <property type="project" value="UniProtKB-UniRule"/>
</dbReference>
<dbReference type="GO" id="GO:0016829">
    <property type="term" value="F:lyase activity"/>
    <property type="evidence" value="ECO:0007669"/>
    <property type="project" value="UniProtKB-KW"/>
</dbReference>
<keyword evidence="8 11" id="KW-0694">RNA-binding</keyword>
<evidence type="ECO:0000313" key="13">
    <source>
        <dbReference type="EMBL" id="GAA49926.1"/>
    </source>
</evidence>
<keyword evidence="4 11" id="KW-0540">Nuclease</keyword>
<keyword evidence="7 11" id="KW-0378">Hydrolase</keyword>
<keyword evidence="5 11" id="KW-0479">Metal-binding</keyword>
<dbReference type="InterPro" id="IPR037227">
    <property type="entry name" value="EndoU-like"/>
</dbReference>
<dbReference type="GO" id="GO:0004521">
    <property type="term" value="F:RNA endonuclease activity"/>
    <property type="evidence" value="ECO:0007669"/>
    <property type="project" value="UniProtKB-UniRule"/>
</dbReference>
<dbReference type="PANTHER" id="PTHR12439">
    <property type="entry name" value="PLACENTAL PROTEIN 11-RELATED"/>
    <property type="match status" value="1"/>
</dbReference>
<feature type="domain" description="EndoU" evidence="12">
    <location>
        <begin position="42"/>
        <end position="332"/>
    </location>
</feature>
<evidence type="ECO:0000256" key="2">
    <source>
        <dbReference type="ARBA" id="ARBA00010168"/>
    </source>
</evidence>
<reference evidence="13" key="1">
    <citation type="journal article" date="2011" name="Genome Biol.">
        <title>The draft genome of the carcinogenic human liver fluke Clonorchis sinensis.</title>
        <authorList>
            <person name="Wang X."/>
            <person name="Chen W."/>
            <person name="Huang Y."/>
            <person name="Sun J."/>
            <person name="Men J."/>
            <person name="Liu H."/>
            <person name="Luo F."/>
            <person name="Guo L."/>
            <person name="Lv X."/>
            <person name="Deng C."/>
            <person name="Zhou C."/>
            <person name="Fan Y."/>
            <person name="Li X."/>
            <person name="Huang L."/>
            <person name="Hu Y."/>
            <person name="Liang C."/>
            <person name="Hu X."/>
            <person name="Xu J."/>
            <person name="Yu X."/>
        </authorList>
    </citation>
    <scope>NUCLEOTIDE SEQUENCE [LARGE SCALE GENOMIC DNA]</scope>
    <source>
        <strain evidence="13">Henan</strain>
    </source>
</reference>
<evidence type="ECO:0000256" key="5">
    <source>
        <dbReference type="ARBA" id="ARBA00022723"/>
    </source>
</evidence>
<dbReference type="EMBL" id="DF142997">
    <property type="protein sequence ID" value="GAA49926.1"/>
    <property type="molecule type" value="Genomic_DNA"/>
</dbReference>
<evidence type="ECO:0000256" key="3">
    <source>
        <dbReference type="ARBA" id="ARBA00011245"/>
    </source>
</evidence>